<sequence length="84" mass="8762">MADTPPWPVFLLVVAAGVVLPGITRGILAGTAIGETGLVSLGGNTFTVGMLVWVVGYGSALFVLWYGWLRPLDLQGATGEEEES</sequence>
<dbReference type="AlphaFoldDB" id="A0AAV3SZT4"/>
<name>A0AAV3SZT4_9EURY</name>
<keyword evidence="1" id="KW-0812">Transmembrane</keyword>
<dbReference type="Proteomes" id="UP001500194">
    <property type="component" value="Unassembled WGS sequence"/>
</dbReference>
<dbReference type="RefSeq" id="WP_227261608.1">
    <property type="nucleotide sequence ID" value="NZ_BAAADU010000002.1"/>
</dbReference>
<gene>
    <name evidence="2" type="ORF">GCM10009019_06820</name>
</gene>
<reference evidence="2 3" key="1">
    <citation type="journal article" date="2019" name="Int. J. Syst. Evol. Microbiol.">
        <title>The Global Catalogue of Microorganisms (GCM) 10K type strain sequencing project: providing services to taxonomists for standard genome sequencing and annotation.</title>
        <authorList>
            <consortium name="The Broad Institute Genomics Platform"/>
            <consortium name="The Broad Institute Genome Sequencing Center for Infectious Disease"/>
            <person name="Wu L."/>
            <person name="Ma J."/>
        </authorList>
    </citation>
    <scope>NUCLEOTIDE SEQUENCE [LARGE SCALE GENOMIC DNA]</scope>
    <source>
        <strain evidence="2 3">JCM 16327</strain>
    </source>
</reference>
<evidence type="ECO:0000313" key="2">
    <source>
        <dbReference type="EMBL" id="GAA0647089.1"/>
    </source>
</evidence>
<dbReference type="InterPro" id="IPR058309">
    <property type="entry name" value="DUF7996"/>
</dbReference>
<keyword evidence="3" id="KW-1185">Reference proteome</keyword>
<dbReference type="Pfam" id="PF25959">
    <property type="entry name" value="DUF7996"/>
    <property type="match status" value="1"/>
</dbReference>
<keyword evidence="1" id="KW-1133">Transmembrane helix</keyword>
<organism evidence="2 3">
    <name type="scientific">Salarchaeum japonicum</name>
    <dbReference type="NCBI Taxonomy" id="555573"/>
    <lineage>
        <taxon>Archaea</taxon>
        <taxon>Methanobacteriati</taxon>
        <taxon>Methanobacteriota</taxon>
        <taxon>Stenosarchaea group</taxon>
        <taxon>Halobacteria</taxon>
        <taxon>Halobacteriales</taxon>
        <taxon>Halobacteriaceae</taxon>
    </lineage>
</organism>
<protein>
    <submittedName>
        <fullName evidence="2">Uncharacterized protein</fullName>
    </submittedName>
</protein>
<evidence type="ECO:0000256" key="1">
    <source>
        <dbReference type="SAM" id="Phobius"/>
    </source>
</evidence>
<dbReference type="EMBL" id="BAAADU010000002">
    <property type="protein sequence ID" value="GAA0647089.1"/>
    <property type="molecule type" value="Genomic_DNA"/>
</dbReference>
<dbReference type="GeneID" id="68572197"/>
<keyword evidence="1" id="KW-0472">Membrane</keyword>
<evidence type="ECO:0000313" key="3">
    <source>
        <dbReference type="Proteomes" id="UP001500194"/>
    </source>
</evidence>
<feature type="transmembrane region" description="Helical" evidence="1">
    <location>
        <begin position="45"/>
        <end position="68"/>
    </location>
</feature>
<accession>A0AAV3SZT4</accession>
<comment type="caution">
    <text evidence="2">The sequence shown here is derived from an EMBL/GenBank/DDBJ whole genome shotgun (WGS) entry which is preliminary data.</text>
</comment>
<proteinExistence type="predicted"/>